<evidence type="ECO:0000313" key="5">
    <source>
        <dbReference type="EMBL" id="TCS83006.1"/>
    </source>
</evidence>
<dbReference type="PRINTS" id="PR00035">
    <property type="entry name" value="HTHGNTR"/>
</dbReference>
<accession>A0A4R3KIC9</accession>
<dbReference type="InterPro" id="IPR036390">
    <property type="entry name" value="WH_DNA-bd_sf"/>
</dbReference>
<feature type="domain" description="HTH gntR-type" evidence="4">
    <location>
        <begin position="8"/>
        <end position="76"/>
    </location>
</feature>
<dbReference type="EMBL" id="SMAB01000007">
    <property type="protein sequence ID" value="TCS83006.1"/>
    <property type="molecule type" value="Genomic_DNA"/>
</dbReference>
<dbReference type="InterPro" id="IPR028978">
    <property type="entry name" value="Chorismate_lyase_/UTRA_dom_sf"/>
</dbReference>
<dbReference type="InterPro" id="IPR050679">
    <property type="entry name" value="Bact_HTH_transcr_reg"/>
</dbReference>
<dbReference type="GO" id="GO:0003677">
    <property type="term" value="F:DNA binding"/>
    <property type="evidence" value="ECO:0007669"/>
    <property type="project" value="UniProtKB-KW"/>
</dbReference>
<dbReference type="GO" id="GO:0045892">
    <property type="term" value="P:negative regulation of DNA-templated transcription"/>
    <property type="evidence" value="ECO:0007669"/>
    <property type="project" value="TreeGrafter"/>
</dbReference>
<dbReference type="GO" id="GO:0003700">
    <property type="term" value="F:DNA-binding transcription factor activity"/>
    <property type="evidence" value="ECO:0007669"/>
    <property type="project" value="InterPro"/>
</dbReference>
<reference evidence="5 6" key="1">
    <citation type="submission" date="2019-03" db="EMBL/GenBank/DDBJ databases">
        <title>Genomic Encyclopedia of Type Strains, Phase IV (KMG-IV): sequencing the most valuable type-strain genomes for metagenomic binning, comparative biology and taxonomic classification.</title>
        <authorList>
            <person name="Goeker M."/>
        </authorList>
    </citation>
    <scope>NUCLEOTIDE SEQUENCE [LARGE SCALE GENOMIC DNA]</scope>
    <source>
        <strain evidence="5 6">DSM 23802</strain>
    </source>
</reference>
<dbReference type="RefSeq" id="WP_132768421.1">
    <property type="nucleotide sequence ID" value="NZ_SMAB01000007.1"/>
</dbReference>
<protein>
    <submittedName>
        <fullName evidence="5">GntR family transcriptional regulator</fullName>
    </submittedName>
</protein>
<name>A0A4R3KIC9_9BACI</name>
<evidence type="ECO:0000313" key="6">
    <source>
        <dbReference type="Proteomes" id="UP000295788"/>
    </source>
</evidence>
<dbReference type="CDD" id="cd07377">
    <property type="entry name" value="WHTH_GntR"/>
    <property type="match status" value="1"/>
</dbReference>
<dbReference type="SUPFAM" id="SSF64288">
    <property type="entry name" value="Chorismate lyase-like"/>
    <property type="match status" value="1"/>
</dbReference>
<proteinExistence type="predicted"/>
<dbReference type="AlphaFoldDB" id="A0A4R3KIC9"/>
<dbReference type="PANTHER" id="PTHR44846">
    <property type="entry name" value="MANNOSYL-D-GLYCERATE TRANSPORT/METABOLISM SYSTEM REPRESSOR MNGR-RELATED"/>
    <property type="match status" value="1"/>
</dbReference>
<keyword evidence="1" id="KW-0805">Transcription regulation</keyword>
<dbReference type="SMART" id="SM00345">
    <property type="entry name" value="HTH_GNTR"/>
    <property type="match status" value="1"/>
</dbReference>
<dbReference type="Pfam" id="PF07702">
    <property type="entry name" value="UTRA"/>
    <property type="match status" value="1"/>
</dbReference>
<evidence type="ECO:0000256" key="3">
    <source>
        <dbReference type="ARBA" id="ARBA00023163"/>
    </source>
</evidence>
<dbReference type="Proteomes" id="UP000295788">
    <property type="component" value="Unassembled WGS sequence"/>
</dbReference>
<organism evidence="5 6">
    <name type="scientific">Tepidibacillus fermentans</name>
    <dbReference type="NCBI Taxonomy" id="1281767"/>
    <lineage>
        <taxon>Bacteria</taxon>
        <taxon>Bacillati</taxon>
        <taxon>Bacillota</taxon>
        <taxon>Bacilli</taxon>
        <taxon>Bacillales</taxon>
        <taxon>Bacillaceae</taxon>
        <taxon>Tepidibacillus</taxon>
    </lineage>
</organism>
<dbReference type="PROSITE" id="PS50949">
    <property type="entry name" value="HTH_GNTR"/>
    <property type="match status" value="1"/>
</dbReference>
<dbReference type="SUPFAM" id="SSF46785">
    <property type="entry name" value="Winged helix' DNA-binding domain"/>
    <property type="match status" value="1"/>
</dbReference>
<comment type="caution">
    <text evidence="5">The sequence shown here is derived from an EMBL/GenBank/DDBJ whole genome shotgun (WGS) entry which is preliminary data.</text>
</comment>
<gene>
    <name evidence="5" type="ORF">EDD72_10789</name>
</gene>
<dbReference type="SMART" id="SM00866">
    <property type="entry name" value="UTRA"/>
    <property type="match status" value="1"/>
</dbReference>
<dbReference type="OrthoDB" id="149756at2"/>
<evidence type="ECO:0000256" key="1">
    <source>
        <dbReference type="ARBA" id="ARBA00023015"/>
    </source>
</evidence>
<dbReference type="InterPro" id="IPR000524">
    <property type="entry name" value="Tscrpt_reg_HTH_GntR"/>
</dbReference>
<dbReference type="Gene3D" id="1.10.10.10">
    <property type="entry name" value="Winged helix-like DNA-binding domain superfamily/Winged helix DNA-binding domain"/>
    <property type="match status" value="1"/>
</dbReference>
<evidence type="ECO:0000256" key="2">
    <source>
        <dbReference type="ARBA" id="ARBA00023125"/>
    </source>
</evidence>
<sequence length="242" mass="27927">MTLRPDPRPLYLLVIDKIKQDIESGKLKTGQRLPSEFELSKELGISRATLREALRILEDENVIIRKQGIGTFIKAKPLFISGIEELYSITQMIEKHGYHAGTIFVDITSNQATKEDQKGFQLSEKNGNIIRVERIRTADSEPVVYCIDKIPESLLKKNIDFRKYDSIFQALQEQAEIEIAYAVAEIEPLGYHEKISPLLHSPKETSLIILRQIHFDTADRPVLISVNYFRSDKFRFQVLRKR</sequence>
<dbReference type="InterPro" id="IPR036388">
    <property type="entry name" value="WH-like_DNA-bd_sf"/>
</dbReference>
<evidence type="ECO:0000259" key="4">
    <source>
        <dbReference type="PROSITE" id="PS50949"/>
    </source>
</evidence>
<dbReference type="InterPro" id="IPR011663">
    <property type="entry name" value="UTRA"/>
</dbReference>
<dbReference type="PANTHER" id="PTHR44846:SF17">
    <property type="entry name" value="GNTR-FAMILY TRANSCRIPTIONAL REGULATOR"/>
    <property type="match status" value="1"/>
</dbReference>
<keyword evidence="2" id="KW-0238">DNA-binding</keyword>
<dbReference type="Gene3D" id="3.40.1410.10">
    <property type="entry name" value="Chorismate lyase-like"/>
    <property type="match status" value="1"/>
</dbReference>
<dbReference type="Pfam" id="PF00392">
    <property type="entry name" value="GntR"/>
    <property type="match status" value="1"/>
</dbReference>
<keyword evidence="3" id="KW-0804">Transcription</keyword>
<keyword evidence="6" id="KW-1185">Reference proteome</keyword>